<dbReference type="AlphaFoldDB" id="K0TIG0"/>
<feature type="compositionally biased region" description="Basic residues" evidence="1">
    <location>
        <begin position="1"/>
        <end position="12"/>
    </location>
</feature>
<dbReference type="Proteomes" id="UP000266841">
    <property type="component" value="Unassembled WGS sequence"/>
</dbReference>
<reference evidence="3 4" key="1">
    <citation type="journal article" date="2012" name="Genome Biol.">
        <title>Genome and low-iron response of an oceanic diatom adapted to chronic iron limitation.</title>
        <authorList>
            <person name="Lommer M."/>
            <person name="Specht M."/>
            <person name="Roy A.S."/>
            <person name="Kraemer L."/>
            <person name="Andreson R."/>
            <person name="Gutowska M.A."/>
            <person name="Wolf J."/>
            <person name="Bergner S.V."/>
            <person name="Schilhabel M.B."/>
            <person name="Klostermeier U.C."/>
            <person name="Beiko R.G."/>
            <person name="Rosenstiel P."/>
            <person name="Hippler M."/>
            <person name="Laroche J."/>
        </authorList>
    </citation>
    <scope>NUCLEOTIDE SEQUENCE [LARGE SCALE GENOMIC DNA]</scope>
    <source>
        <strain evidence="3 4">CCMP1005</strain>
    </source>
</reference>
<proteinExistence type="predicted"/>
<feature type="transmembrane region" description="Helical" evidence="2">
    <location>
        <begin position="231"/>
        <end position="252"/>
    </location>
</feature>
<gene>
    <name evidence="3" type="ORF">THAOC_04784</name>
</gene>
<keyword evidence="2" id="KW-0812">Transmembrane</keyword>
<keyword evidence="2" id="KW-1133">Transmembrane helix</keyword>
<organism evidence="3 4">
    <name type="scientific">Thalassiosira oceanica</name>
    <name type="common">Marine diatom</name>
    <dbReference type="NCBI Taxonomy" id="159749"/>
    <lineage>
        <taxon>Eukaryota</taxon>
        <taxon>Sar</taxon>
        <taxon>Stramenopiles</taxon>
        <taxon>Ochrophyta</taxon>
        <taxon>Bacillariophyta</taxon>
        <taxon>Coscinodiscophyceae</taxon>
        <taxon>Thalassiosirophycidae</taxon>
        <taxon>Thalassiosirales</taxon>
        <taxon>Thalassiosiraceae</taxon>
        <taxon>Thalassiosira</taxon>
    </lineage>
</organism>
<keyword evidence="2" id="KW-0472">Membrane</keyword>
<sequence>GCAREKARHRTKAAAGRATQGRYPLYSGGEGLRLLLLQEGSSQEVLGRSLKEEKKLEVRSAQKMSSAAKRKEKVIHDMVSNLQDASKRKVDKVASMRKKEEFEDIKKLAELEKRAQAAETNRHAQLSVKSSAAKKRQLSPRLSPTTKVEIEAKINQAAERRELQAEPRRQRPGQGRLHPTGGSAAHCLFSALSPSNDSFDTSSDDGNSPRIKAARLSRSASQLGEKATRGYIGFIPVALGSICMLASLVIIYTRKP</sequence>
<comment type="caution">
    <text evidence="3">The sequence shown here is derived from an EMBL/GenBank/DDBJ whole genome shotgun (WGS) entry which is preliminary data.</text>
</comment>
<feature type="compositionally biased region" description="Basic and acidic residues" evidence="1">
    <location>
        <begin position="148"/>
        <end position="169"/>
    </location>
</feature>
<keyword evidence="4" id="KW-1185">Reference proteome</keyword>
<feature type="non-terminal residue" evidence="3">
    <location>
        <position position="1"/>
    </location>
</feature>
<name>K0TIG0_THAOC</name>
<evidence type="ECO:0000256" key="2">
    <source>
        <dbReference type="SAM" id="Phobius"/>
    </source>
</evidence>
<protein>
    <submittedName>
        <fullName evidence="3">Uncharacterized protein</fullName>
    </submittedName>
</protein>
<feature type="region of interest" description="Disordered" evidence="1">
    <location>
        <begin position="1"/>
        <end position="22"/>
    </location>
</feature>
<evidence type="ECO:0000313" key="4">
    <source>
        <dbReference type="Proteomes" id="UP000266841"/>
    </source>
</evidence>
<feature type="region of interest" description="Disordered" evidence="1">
    <location>
        <begin position="116"/>
        <end position="187"/>
    </location>
</feature>
<evidence type="ECO:0000313" key="3">
    <source>
        <dbReference type="EMBL" id="EJK73581.1"/>
    </source>
</evidence>
<evidence type="ECO:0000256" key="1">
    <source>
        <dbReference type="SAM" id="MobiDB-lite"/>
    </source>
</evidence>
<dbReference type="EMBL" id="AGNL01004380">
    <property type="protein sequence ID" value="EJK73581.1"/>
    <property type="molecule type" value="Genomic_DNA"/>
</dbReference>
<accession>K0TIG0</accession>